<keyword evidence="4" id="KW-0472">Membrane</keyword>
<comment type="caution">
    <text evidence="7">The sequence shown here is derived from an EMBL/GenBank/DDBJ whole genome shotgun (WGS) entry which is preliminary data.</text>
</comment>
<keyword evidence="4" id="KW-1133">Transmembrane helix</keyword>
<evidence type="ECO:0000256" key="4">
    <source>
        <dbReference type="SAM" id="Phobius"/>
    </source>
</evidence>
<keyword evidence="2" id="KW-0430">Lectin</keyword>
<feature type="domain" description="C-type lectin" evidence="6">
    <location>
        <begin position="50"/>
        <end position="176"/>
    </location>
</feature>
<proteinExistence type="predicted"/>
<dbReference type="InterPro" id="IPR050828">
    <property type="entry name" value="C-type_lectin/matrix_domain"/>
</dbReference>
<reference evidence="7 8" key="1">
    <citation type="submission" date="2022-01" db="EMBL/GenBank/DDBJ databases">
        <title>A high-quality chromosome-level genome assembly of rohu carp, Labeo rohita.</title>
        <authorList>
            <person name="Arick M.A. II"/>
            <person name="Hsu C.-Y."/>
            <person name="Magbanua Z."/>
            <person name="Pechanova O."/>
            <person name="Grover C."/>
            <person name="Miller E."/>
            <person name="Thrash A."/>
            <person name="Ezzel L."/>
            <person name="Alam S."/>
            <person name="Benzie J."/>
            <person name="Hamilton M."/>
            <person name="Karsi A."/>
            <person name="Lawrence M.L."/>
            <person name="Peterson D.G."/>
        </authorList>
    </citation>
    <scope>NUCLEOTIDE SEQUENCE [LARGE SCALE GENOMIC DNA]</scope>
    <source>
        <strain evidence="8">BAU-BD-2019</strain>
        <tissue evidence="7">Blood</tissue>
    </source>
</reference>
<keyword evidence="7" id="KW-0675">Receptor</keyword>
<dbReference type="SMART" id="SM00034">
    <property type="entry name" value="CLECT"/>
    <property type="match status" value="3"/>
</dbReference>
<keyword evidence="3" id="KW-1015">Disulfide bond</keyword>
<evidence type="ECO:0000313" key="8">
    <source>
        <dbReference type="Proteomes" id="UP000830375"/>
    </source>
</evidence>
<feature type="transmembrane region" description="Helical" evidence="4">
    <location>
        <begin position="258"/>
        <end position="281"/>
    </location>
</feature>
<dbReference type="PANTHER" id="PTHR45710">
    <property type="entry name" value="C-TYPE LECTIN DOMAIN-CONTAINING PROTEIN 180"/>
    <property type="match status" value="1"/>
</dbReference>
<dbReference type="PANTHER" id="PTHR45710:SF26">
    <property type="entry name" value="RH26557P"/>
    <property type="match status" value="1"/>
</dbReference>
<dbReference type="Proteomes" id="UP000830375">
    <property type="component" value="Unassembled WGS sequence"/>
</dbReference>
<dbReference type="PROSITE" id="PS50041">
    <property type="entry name" value="C_TYPE_LECTIN_2"/>
    <property type="match status" value="3"/>
</dbReference>
<evidence type="ECO:0000256" key="1">
    <source>
        <dbReference type="ARBA" id="ARBA00004401"/>
    </source>
</evidence>
<evidence type="ECO:0000313" key="7">
    <source>
        <dbReference type="EMBL" id="KAI2653108.1"/>
    </source>
</evidence>
<dbReference type="SUPFAM" id="SSF56436">
    <property type="entry name" value="C-type lectin-like"/>
    <property type="match status" value="3"/>
</dbReference>
<evidence type="ECO:0000256" key="3">
    <source>
        <dbReference type="ARBA" id="ARBA00023157"/>
    </source>
</evidence>
<feature type="domain" description="C-type lectin" evidence="6">
    <location>
        <begin position="536"/>
        <end position="663"/>
    </location>
</feature>
<dbReference type="Gene3D" id="3.10.100.10">
    <property type="entry name" value="Mannose-Binding Protein A, subunit A"/>
    <property type="match status" value="3"/>
</dbReference>
<accession>A0ABQ8LR51</accession>
<feature type="domain" description="C-type lectin" evidence="6">
    <location>
        <begin position="348"/>
        <end position="435"/>
    </location>
</feature>
<dbReference type="InterPro" id="IPR016186">
    <property type="entry name" value="C-type_lectin-like/link_sf"/>
</dbReference>
<name>A0ABQ8LR51_LABRO</name>
<keyword evidence="8" id="KW-1185">Reference proteome</keyword>
<feature type="chain" id="PRO_5046930325" evidence="5">
    <location>
        <begin position="18"/>
        <end position="666"/>
    </location>
</feature>
<comment type="subcellular location">
    <subcellularLocation>
        <location evidence="1">Cell membrane</location>
        <topology evidence="1">Single-pass type II membrane protein</topology>
    </subcellularLocation>
</comment>
<dbReference type="Pfam" id="PF00059">
    <property type="entry name" value="Lectin_C"/>
    <property type="match status" value="3"/>
</dbReference>
<protein>
    <submittedName>
        <fullName evidence="7">Asialoglycoprotein receptor 2</fullName>
    </submittedName>
</protein>
<dbReference type="InterPro" id="IPR033989">
    <property type="entry name" value="CD209-like_CTLD"/>
</dbReference>
<feature type="signal peptide" evidence="5">
    <location>
        <begin position="1"/>
        <end position="17"/>
    </location>
</feature>
<dbReference type="PROSITE" id="PS00615">
    <property type="entry name" value="C_TYPE_LECTIN_1"/>
    <property type="match status" value="1"/>
</dbReference>
<keyword evidence="4" id="KW-0812">Transmembrane</keyword>
<dbReference type="InterPro" id="IPR016187">
    <property type="entry name" value="CTDL_fold"/>
</dbReference>
<dbReference type="EMBL" id="JACTAM010000019">
    <property type="protein sequence ID" value="KAI2653108.1"/>
    <property type="molecule type" value="Genomic_DNA"/>
</dbReference>
<sequence length="666" mass="76897">MWTKVRLIVFAASLLFALEDVSVSMQLSAQKTNGTNNTGCALCAIRWIHFGGKCYYFSTVKMNWTQSHDYCVTVGGHLVIINSKAEQDFVTSNVKVTSWIGLNDLDSEGHWVWVNNQPLNNSVEFWMKQNNKISEPDNWTKVHPDGEDCASLGHPHGETDYWTDAYCFEEKGFTHNFMTSYLYKNETLCDFLILNNLKQDSSHIRHLFCQAHEMDLIYENSSFILSTVASADKSSQCKDNSTEKEQEREVTSPKWTKVLLIVLGFSLILALGGLCALGMFYNKKLTDFKSLNNQHIMISTKLSAQEINSTIMKKEFNDLTTRYNTLRKWLSFYDAQSCNLSVDGWIACRGKLYLFNSDKLNWSNSRDVCVLKGADLVTITNQTEQNFLVSKIKETHWIGLNDLETEGHWVWNDSLCDFLILNNLKQDSSHIRHFCQAHEMDLVYENSSFILSTVASAEKPSQCKGNSTKEQEIMARELEELTANYTTVIERLSFYEVKVSKTEELTSNYTSIRERLSFYEAFTVKSLNCNVSLTDFHRKLYFFSSNKMNWSSSRAFCVSKGADLVTITSQTEQRFLASKITEWHWLGVNDLETEGHWVWVNNQTLSETGIQFWYKRTSEKSEPDNWKEDDHNGENCAIVKNDVNYLDSWFDVSCNYEMKFICEKKY</sequence>
<organism evidence="7 8">
    <name type="scientific">Labeo rohita</name>
    <name type="common">Indian major carp</name>
    <name type="synonym">Cyprinus rohita</name>
    <dbReference type="NCBI Taxonomy" id="84645"/>
    <lineage>
        <taxon>Eukaryota</taxon>
        <taxon>Metazoa</taxon>
        <taxon>Chordata</taxon>
        <taxon>Craniata</taxon>
        <taxon>Vertebrata</taxon>
        <taxon>Euteleostomi</taxon>
        <taxon>Actinopterygii</taxon>
        <taxon>Neopterygii</taxon>
        <taxon>Teleostei</taxon>
        <taxon>Ostariophysi</taxon>
        <taxon>Cypriniformes</taxon>
        <taxon>Cyprinidae</taxon>
        <taxon>Labeoninae</taxon>
        <taxon>Labeonini</taxon>
        <taxon>Labeo</taxon>
    </lineage>
</organism>
<dbReference type="InterPro" id="IPR001304">
    <property type="entry name" value="C-type_lectin-like"/>
</dbReference>
<dbReference type="InterPro" id="IPR018378">
    <property type="entry name" value="C-type_lectin_CS"/>
</dbReference>
<evidence type="ECO:0000256" key="5">
    <source>
        <dbReference type="SAM" id="SignalP"/>
    </source>
</evidence>
<gene>
    <name evidence="7" type="ORF">H4Q32_006478</name>
</gene>
<keyword evidence="5" id="KW-0732">Signal</keyword>
<evidence type="ECO:0000259" key="6">
    <source>
        <dbReference type="PROSITE" id="PS50041"/>
    </source>
</evidence>
<dbReference type="CDD" id="cd03590">
    <property type="entry name" value="CLECT_DC-SIGN_like"/>
    <property type="match status" value="2"/>
</dbReference>
<evidence type="ECO:0000256" key="2">
    <source>
        <dbReference type="ARBA" id="ARBA00022734"/>
    </source>
</evidence>